<proteinExistence type="predicted"/>
<accession>A0ABQ9GHD5</accession>
<dbReference type="EMBL" id="JARBHB010000012">
    <property type="protein sequence ID" value="KAJ8871421.1"/>
    <property type="molecule type" value="Genomic_DNA"/>
</dbReference>
<name>A0ABQ9GHD5_9NEOP</name>
<keyword evidence="2" id="KW-1185">Reference proteome</keyword>
<evidence type="ECO:0000313" key="2">
    <source>
        <dbReference type="Proteomes" id="UP001159363"/>
    </source>
</evidence>
<dbReference type="Proteomes" id="UP001159363">
    <property type="component" value="Chromosome 11"/>
</dbReference>
<reference evidence="1 2" key="1">
    <citation type="submission" date="2023-02" db="EMBL/GenBank/DDBJ databases">
        <title>LHISI_Scaffold_Assembly.</title>
        <authorList>
            <person name="Stuart O.P."/>
            <person name="Cleave R."/>
            <person name="Magrath M.J.L."/>
            <person name="Mikheyev A.S."/>
        </authorList>
    </citation>
    <scope>NUCLEOTIDE SEQUENCE [LARGE SCALE GENOMIC DNA]</scope>
    <source>
        <strain evidence="1">Daus_M_001</strain>
        <tissue evidence="1">Leg muscle</tissue>
    </source>
</reference>
<protein>
    <submittedName>
        <fullName evidence="1">Uncharacterized protein</fullName>
    </submittedName>
</protein>
<gene>
    <name evidence="1" type="ORF">PR048_027738</name>
</gene>
<evidence type="ECO:0000313" key="1">
    <source>
        <dbReference type="EMBL" id="KAJ8871421.1"/>
    </source>
</evidence>
<sequence length="65" mass="7556">MKTIRTSDRKRMGLIACEKSCYAVGTTLPTLDIHYSPYMVRTWIKKTNRRNWNSNKVESAMTAVM</sequence>
<comment type="caution">
    <text evidence="1">The sequence shown here is derived from an EMBL/GenBank/DDBJ whole genome shotgun (WGS) entry which is preliminary data.</text>
</comment>
<organism evidence="1 2">
    <name type="scientific">Dryococelus australis</name>
    <dbReference type="NCBI Taxonomy" id="614101"/>
    <lineage>
        <taxon>Eukaryota</taxon>
        <taxon>Metazoa</taxon>
        <taxon>Ecdysozoa</taxon>
        <taxon>Arthropoda</taxon>
        <taxon>Hexapoda</taxon>
        <taxon>Insecta</taxon>
        <taxon>Pterygota</taxon>
        <taxon>Neoptera</taxon>
        <taxon>Polyneoptera</taxon>
        <taxon>Phasmatodea</taxon>
        <taxon>Verophasmatodea</taxon>
        <taxon>Anareolatae</taxon>
        <taxon>Phasmatidae</taxon>
        <taxon>Eurycanthinae</taxon>
        <taxon>Dryococelus</taxon>
    </lineage>
</organism>